<dbReference type="Proteomes" id="UP000242180">
    <property type="component" value="Unassembled WGS sequence"/>
</dbReference>
<protein>
    <submittedName>
        <fullName evidence="3">Uncharacterized protein</fullName>
    </submittedName>
</protein>
<feature type="region of interest" description="Disordered" evidence="2">
    <location>
        <begin position="289"/>
        <end position="312"/>
    </location>
</feature>
<sequence>MQRASLPASLTLRDPISTDHSFVNYSIPLHDSSPSSLPTLEQPRRPVPAGSADARLRELENEIEKLTLSNIRLLRTNRILKLDCDRIVDEQTSELREEIAHLRHQNVRLQRNNRLLQDDLKQRMQEMNQMRDDQIRKMKNVGPEYEYLVQMINLLYRQLQGKSTCDETCCFTNKPLDQGFSVLTLPPESEEQRPEPQHICRPSVQSHISGGSLACAAQQEIAMLRQELEEMRNDKENLYDMLHEKEDDLETLKCELKMKDNIVTQLEKDFERMELEVVDLQKDWRHPGDRIKSHTSFSDIHAFPIPPPLPKD</sequence>
<dbReference type="InParanoid" id="A0A1X2H571"/>
<feature type="coiled-coil region" evidence="1">
    <location>
        <begin position="49"/>
        <end position="137"/>
    </location>
</feature>
<evidence type="ECO:0000313" key="4">
    <source>
        <dbReference type="Proteomes" id="UP000242180"/>
    </source>
</evidence>
<accession>A0A1X2H571</accession>
<evidence type="ECO:0000256" key="1">
    <source>
        <dbReference type="SAM" id="Coils"/>
    </source>
</evidence>
<name>A0A1X2H571_SYNRA</name>
<keyword evidence="1" id="KW-0175">Coiled coil</keyword>
<gene>
    <name evidence="3" type="ORF">BCR43DRAFT_497139</name>
</gene>
<dbReference type="AlphaFoldDB" id="A0A1X2H571"/>
<evidence type="ECO:0000256" key="2">
    <source>
        <dbReference type="SAM" id="MobiDB-lite"/>
    </source>
</evidence>
<evidence type="ECO:0000313" key="3">
    <source>
        <dbReference type="EMBL" id="ORY93556.1"/>
    </source>
</evidence>
<proteinExistence type="predicted"/>
<dbReference type="EMBL" id="MCGN01000009">
    <property type="protein sequence ID" value="ORY93556.1"/>
    <property type="molecule type" value="Genomic_DNA"/>
</dbReference>
<reference evidence="3 4" key="1">
    <citation type="submission" date="2016-07" db="EMBL/GenBank/DDBJ databases">
        <title>Pervasive Adenine N6-methylation of Active Genes in Fungi.</title>
        <authorList>
            <consortium name="DOE Joint Genome Institute"/>
            <person name="Mondo S.J."/>
            <person name="Dannebaum R.O."/>
            <person name="Kuo R.C."/>
            <person name="Labutti K."/>
            <person name="Haridas S."/>
            <person name="Kuo A."/>
            <person name="Salamov A."/>
            <person name="Ahrendt S.R."/>
            <person name="Lipzen A."/>
            <person name="Sullivan W."/>
            <person name="Andreopoulos W.B."/>
            <person name="Clum A."/>
            <person name="Lindquist E."/>
            <person name="Daum C."/>
            <person name="Ramamoorthy G.K."/>
            <person name="Gryganskyi A."/>
            <person name="Culley D."/>
            <person name="Magnuson J.K."/>
            <person name="James T.Y."/>
            <person name="O'Malley M.A."/>
            <person name="Stajich J.E."/>
            <person name="Spatafora J.W."/>
            <person name="Visel A."/>
            <person name="Grigoriev I.V."/>
        </authorList>
    </citation>
    <scope>NUCLEOTIDE SEQUENCE [LARGE SCALE GENOMIC DNA]</scope>
    <source>
        <strain evidence="3 4">NRRL 2496</strain>
    </source>
</reference>
<feature type="coiled-coil region" evidence="1">
    <location>
        <begin position="221"/>
        <end position="283"/>
    </location>
</feature>
<dbReference type="OrthoDB" id="2265577at2759"/>
<comment type="caution">
    <text evidence="3">The sequence shown here is derived from an EMBL/GenBank/DDBJ whole genome shotgun (WGS) entry which is preliminary data.</text>
</comment>
<organism evidence="3 4">
    <name type="scientific">Syncephalastrum racemosum</name>
    <name type="common">Filamentous fungus</name>
    <dbReference type="NCBI Taxonomy" id="13706"/>
    <lineage>
        <taxon>Eukaryota</taxon>
        <taxon>Fungi</taxon>
        <taxon>Fungi incertae sedis</taxon>
        <taxon>Mucoromycota</taxon>
        <taxon>Mucoromycotina</taxon>
        <taxon>Mucoromycetes</taxon>
        <taxon>Mucorales</taxon>
        <taxon>Syncephalastraceae</taxon>
        <taxon>Syncephalastrum</taxon>
    </lineage>
</organism>
<keyword evidence="4" id="KW-1185">Reference proteome</keyword>
<dbReference type="OMA" id="PEPQHIC"/>